<dbReference type="EMBL" id="BARU01031818">
    <property type="protein sequence ID" value="GAH64011.1"/>
    <property type="molecule type" value="Genomic_DNA"/>
</dbReference>
<protein>
    <submittedName>
        <fullName evidence="1">Uncharacterized protein</fullName>
    </submittedName>
</protein>
<accession>X1H1J4</accession>
<sequence>HMMGLSVDAPIESAHRFGPQLRRIIEVLSVTEVTDEAQCANG</sequence>
<dbReference type="AlphaFoldDB" id="X1H1J4"/>
<proteinExistence type="predicted"/>
<gene>
    <name evidence="1" type="ORF">S03H2_50267</name>
</gene>
<comment type="caution">
    <text evidence="1">The sequence shown here is derived from an EMBL/GenBank/DDBJ whole genome shotgun (WGS) entry which is preliminary data.</text>
</comment>
<evidence type="ECO:0000313" key="1">
    <source>
        <dbReference type="EMBL" id="GAH64011.1"/>
    </source>
</evidence>
<name>X1H1J4_9ZZZZ</name>
<feature type="non-terminal residue" evidence="1">
    <location>
        <position position="1"/>
    </location>
</feature>
<reference evidence="1" key="1">
    <citation type="journal article" date="2014" name="Front. Microbiol.">
        <title>High frequency of phylogenetically diverse reductive dehalogenase-homologous genes in deep subseafloor sedimentary metagenomes.</title>
        <authorList>
            <person name="Kawai M."/>
            <person name="Futagami T."/>
            <person name="Toyoda A."/>
            <person name="Takaki Y."/>
            <person name="Nishi S."/>
            <person name="Hori S."/>
            <person name="Arai W."/>
            <person name="Tsubouchi T."/>
            <person name="Morono Y."/>
            <person name="Uchiyama I."/>
            <person name="Ito T."/>
            <person name="Fujiyama A."/>
            <person name="Inagaki F."/>
            <person name="Takami H."/>
        </authorList>
    </citation>
    <scope>NUCLEOTIDE SEQUENCE</scope>
    <source>
        <strain evidence="1">Expedition CK06-06</strain>
    </source>
</reference>
<organism evidence="1">
    <name type="scientific">marine sediment metagenome</name>
    <dbReference type="NCBI Taxonomy" id="412755"/>
    <lineage>
        <taxon>unclassified sequences</taxon>
        <taxon>metagenomes</taxon>
        <taxon>ecological metagenomes</taxon>
    </lineage>
</organism>